<feature type="region of interest" description="Disordered" evidence="1">
    <location>
        <begin position="216"/>
        <end position="280"/>
    </location>
</feature>
<feature type="compositionally biased region" description="Polar residues" evidence="1">
    <location>
        <begin position="220"/>
        <end position="236"/>
    </location>
</feature>
<dbReference type="NCBIfam" id="TIGR03696">
    <property type="entry name" value="Rhs_assc_core"/>
    <property type="match status" value="1"/>
</dbReference>
<dbReference type="AlphaFoldDB" id="A0A3D9D506"/>
<protein>
    <recommendedName>
        <fullName evidence="4">RHS repeat-associated core domain-containing protein</fullName>
    </recommendedName>
</protein>
<comment type="caution">
    <text evidence="2">The sequence shown here is derived from an EMBL/GenBank/DDBJ whole genome shotgun (WGS) entry which is preliminary data.</text>
</comment>
<dbReference type="OrthoDB" id="964483at2"/>
<evidence type="ECO:0000256" key="1">
    <source>
        <dbReference type="SAM" id="MobiDB-lite"/>
    </source>
</evidence>
<dbReference type="Gene3D" id="2.180.10.10">
    <property type="entry name" value="RHS repeat-associated core"/>
    <property type="match status" value="1"/>
</dbReference>
<dbReference type="InterPro" id="IPR022385">
    <property type="entry name" value="Rhs_assc_core"/>
</dbReference>
<dbReference type="PANTHER" id="PTHR32305:SF15">
    <property type="entry name" value="PROTEIN RHSA-RELATED"/>
    <property type="match status" value="1"/>
</dbReference>
<dbReference type="InterPro" id="IPR050708">
    <property type="entry name" value="T6SS_VgrG/RHS"/>
</dbReference>
<dbReference type="EMBL" id="QNUH01000030">
    <property type="protein sequence ID" value="REC73080.1"/>
    <property type="molecule type" value="Genomic_DNA"/>
</dbReference>
<evidence type="ECO:0008006" key="4">
    <source>
        <dbReference type="Google" id="ProtNLM"/>
    </source>
</evidence>
<dbReference type="PANTHER" id="PTHR32305">
    <property type="match status" value="1"/>
</dbReference>
<evidence type="ECO:0000313" key="3">
    <source>
        <dbReference type="Proteomes" id="UP000257030"/>
    </source>
</evidence>
<sequence length="280" mass="32186">MNHLKSGNAFFGAGSYKNYKYNGKELQETGMYDYGARFYMPDIGRWGVIDEKAEKYRRWSPYNYAVDNPINYIDPDGRDIIFVQVVNEKNQVHLKYNKENFYYLNGDKKGQKYDGRKDKVSQNLFRLARAYRKIEHSDSKVLKGMLHQLENSENKHYIFDPQTPNQGSGVQGTPDGGSQTIFNLSSQEEKDRFKKMEGVPNSDLSTIAHEMQHQYDKDTNNQSDATNTSDADNPSEQRAVKTENEARKIEGLPARTTYGGIPVNPNPPNYNVPEDDKKKK</sequence>
<gene>
    <name evidence="2" type="ORF">DRF60_19820</name>
</gene>
<organism evidence="2 3">
    <name type="scientific">Chryseobacterium elymi</name>
    <dbReference type="NCBI Taxonomy" id="395936"/>
    <lineage>
        <taxon>Bacteria</taxon>
        <taxon>Pseudomonadati</taxon>
        <taxon>Bacteroidota</taxon>
        <taxon>Flavobacteriia</taxon>
        <taxon>Flavobacteriales</taxon>
        <taxon>Weeksellaceae</taxon>
        <taxon>Chryseobacterium group</taxon>
        <taxon>Chryseobacterium</taxon>
    </lineage>
</organism>
<feature type="compositionally biased region" description="Basic and acidic residues" evidence="1">
    <location>
        <begin position="238"/>
        <end position="250"/>
    </location>
</feature>
<reference evidence="2 3" key="1">
    <citation type="journal article" date="2010" name="Syst. Appl. Microbiol.">
        <title>Four new species of Chryseobacterium from the rhizosphere of coastal sand dune plants, Chryseobacterium elymi sp. nov., Chryseobacterium hagamense sp. nov., Chryseobacterium lathyri sp. nov. and Chryseobacterium rhizosphaerae sp. nov.</title>
        <authorList>
            <person name="Cho S.H."/>
            <person name="Lee K.S."/>
            <person name="Shin D.S."/>
            <person name="Han J.H."/>
            <person name="Park K.S."/>
            <person name="Lee C.H."/>
            <person name="Park K.H."/>
            <person name="Kim S.B."/>
        </authorList>
    </citation>
    <scope>NUCLEOTIDE SEQUENCE [LARGE SCALE GENOMIC DNA]</scope>
    <source>
        <strain evidence="2 3">KCTC 22547</strain>
    </source>
</reference>
<dbReference type="Proteomes" id="UP000257030">
    <property type="component" value="Unassembled WGS sequence"/>
</dbReference>
<feature type="region of interest" description="Disordered" evidence="1">
    <location>
        <begin position="157"/>
        <end position="181"/>
    </location>
</feature>
<proteinExistence type="predicted"/>
<keyword evidence="3" id="KW-1185">Reference proteome</keyword>
<evidence type="ECO:0000313" key="2">
    <source>
        <dbReference type="EMBL" id="REC73080.1"/>
    </source>
</evidence>
<name>A0A3D9D506_9FLAO</name>
<accession>A0A3D9D506</accession>